<accession>A0ABV9FBD3</accession>
<dbReference type="EMBL" id="JBHSEP010000005">
    <property type="protein sequence ID" value="MFC4598543.1"/>
    <property type="molecule type" value="Genomic_DNA"/>
</dbReference>
<dbReference type="RefSeq" id="WP_378094900.1">
    <property type="nucleotide sequence ID" value="NZ_JBHSEP010000005.1"/>
</dbReference>
<evidence type="ECO:0000313" key="3">
    <source>
        <dbReference type="Proteomes" id="UP001596028"/>
    </source>
</evidence>
<name>A0ABV9FBD3_9BACL</name>
<comment type="caution">
    <text evidence="2">The sequence shown here is derived from an EMBL/GenBank/DDBJ whole genome shotgun (WGS) entry which is preliminary data.</text>
</comment>
<organism evidence="2 3">
    <name type="scientific">Cohnella hongkongensis</name>
    <dbReference type="NCBI Taxonomy" id="178337"/>
    <lineage>
        <taxon>Bacteria</taxon>
        <taxon>Bacillati</taxon>
        <taxon>Bacillota</taxon>
        <taxon>Bacilli</taxon>
        <taxon>Bacillales</taxon>
        <taxon>Paenibacillaceae</taxon>
        <taxon>Cohnella</taxon>
    </lineage>
</organism>
<evidence type="ECO:0000256" key="1">
    <source>
        <dbReference type="SAM" id="MobiDB-lite"/>
    </source>
</evidence>
<feature type="region of interest" description="Disordered" evidence="1">
    <location>
        <begin position="67"/>
        <end position="96"/>
    </location>
</feature>
<keyword evidence="3" id="KW-1185">Reference proteome</keyword>
<dbReference type="Proteomes" id="UP001596028">
    <property type="component" value="Unassembled WGS sequence"/>
</dbReference>
<feature type="region of interest" description="Disordered" evidence="1">
    <location>
        <begin position="1"/>
        <end position="34"/>
    </location>
</feature>
<reference evidence="3" key="1">
    <citation type="journal article" date="2019" name="Int. J. Syst. Evol. Microbiol.">
        <title>The Global Catalogue of Microorganisms (GCM) 10K type strain sequencing project: providing services to taxonomists for standard genome sequencing and annotation.</title>
        <authorList>
            <consortium name="The Broad Institute Genomics Platform"/>
            <consortium name="The Broad Institute Genome Sequencing Center for Infectious Disease"/>
            <person name="Wu L."/>
            <person name="Ma J."/>
        </authorList>
    </citation>
    <scope>NUCLEOTIDE SEQUENCE [LARGE SCALE GENOMIC DNA]</scope>
    <source>
        <strain evidence="3">CCUG 49571</strain>
    </source>
</reference>
<sequence>MDRDEAEELLARKLSEEPAEADEEDAGARAARRLHPKWEIRIQASVDPIVEETKAYRAIAREVDDRYDDVGTDARKRSRKDEGGSAGHDVARKDQI</sequence>
<gene>
    <name evidence="2" type="ORF">ACFO3S_09885</name>
</gene>
<evidence type="ECO:0000313" key="2">
    <source>
        <dbReference type="EMBL" id="MFC4598543.1"/>
    </source>
</evidence>
<protein>
    <submittedName>
        <fullName evidence="2">Uncharacterized protein</fullName>
    </submittedName>
</protein>
<feature type="compositionally biased region" description="Basic and acidic residues" evidence="1">
    <location>
        <begin position="1"/>
        <end position="16"/>
    </location>
</feature>
<proteinExistence type="predicted"/>